<dbReference type="Gene3D" id="3.40.960.10">
    <property type="entry name" value="VSR Endonuclease"/>
    <property type="match status" value="1"/>
</dbReference>
<keyword evidence="3" id="KW-0808">Transferase</keyword>
<keyword evidence="6" id="KW-0239">DNA-directed DNA polymerase</keyword>
<comment type="catalytic activity">
    <reaction evidence="8">
        <text>DNA(n) + a 2'-deoxyribonucleoside 5'-triphosphate = DNA(n+1) + diphosphate</text>
        <dbReference type="Rhea" id="RHEA:22508"/>
        <dbReference type="Rhea" id="RHEA-COMP:17339"/>
        <dbReference type="Rhea" id="RHEA-COMP:17340"/>
        <dbReference type="ChEBI" id="CHEBI:33019"/>
        <dbReference type="ChEBI" id="CHEBI:61560"/>
        <dbReference type="ChEBI" id="CHEBI:173112"/>
        <dbReference type="EC" id="2.7.7.7"/>
    </reaction>
</comment>
<dbReference type="InterPro" id="IPR036397">
    <property type="entry name" value="RNaseH_sf"/>
</dbReference>
<protein>
    <recommendedName>
        <fullName evidence="2">DNA-directed DNA polymerase</fullName>
        <ecNumber evidence="2">2.7.7.7</ecNumber>
    </recommendedName>
</protein>
<dbReference type="InterPro" id="IPR012337">
    <property type="entry name" value="RNaseH-like_sf"/>
</dbReference>
<dbReference type="GO" id="GO:0000166">
    <property type="term" value="F:nucleotide binding"/>
    <property type="evidence" value="ECO:0007669"/>
    <property type="project" value="InterPro"/>
</dbReference>
<dbReference type="SUPFAM" id="SSF56672">
    <property type="entry name" value="DNA/RNA polymerases"/>
    <property type="match status" value="1"/>
</dbReference>
<keyword evidence="5" id="KW-0235">DNA replication</keyword>
<dbReference type="GO" id="GO:0006260">
    <property type="term" value="P:DNA replication"/>
    <property type="evidence" value="ECO:0007669"/>
    <property type="project" value="UniProtKB-KW"/>
</dbReference>
<dbReference type="PANTHER" id="PTHR33568">
    <property type="entry name" value="DNA POLYMERASE"/>
    <property type="match status" value="1"/>
</dbReference>
<dbReference type="SUPFAM" id="SSF53098">
    <property type="entry name" value="Ribonuclease H-like"/>
    <property type="match status" value="1"/>
</dbReference>
<dbReference type="Gene3D" id="3.30.420.10">
    <property type="entry name" value="Ribonuclease H-like superfamily/Ribonuclease H"/>
    <property type="match status" value="1"/>
</dbReference>
<comment type="similarity">
    <text evidence="1">Belongs to the DNA polymerase type-B family.</text>
</comment>
<evidence type="ECO:0000256" key="8">
    <source>
        <dbReference type="ARBA" id="ARBA00049244"/>
    </source>
</evidence>
<comment type="caution">
    <text evidence="10">The sequence shown here is derived from an EMBL/GenBank/DDBJ whole genome shotgun (WGS) entry which is preliminary data.</text>
</comment>
<evidence type="ECO:0000256" key="1">
    <source>
        <dbReference type="ARBA" id="ARBA00005755"/>
    </source>
</evidence>
<evidence type="ECO:0000256" key="6">
    <source>
        <dbReference type="ARBA" id="ARBA00022932"/>
    </source>
</evidence>
<evidence type="ECO:0000313" key="11">
    <source>
        <dbReference type="Proteomes" id="UP000230233"/>
    </source>
</evidence>
<evidence type="ECO:0000256" key="4">
    <source>
        <dbReference type="ARBA" id="ARBA00022695"/>
    </source>
</evidence>
<evidence type="ECO:0000256" key="3">
    <source>
        <dbReference type="ARBA" id="ARBA00022679"/>
    </source>
</evidence>
<organism evidence="10 11">
    <name type="scientific">Caenorhabditis nigoni</name>
    <dbReference type="NCBI Taxonomy" id="1611254"/>
    <lineage>
        <taxon>Eukaryota</taxon>
        <taxon>Metazoa</taxon>
        <taxon>Ecdysozoa</taxon>
        <taxon>Nematoda</taxon>
        <taxon>Chromadorea</taxon>
        <taxon>Rhabditida</taxon>
        <taxon>Rhabditina</taxon>
        <taxon>Rhabditomorpha</taxon>
        <taxon>Rhabditoidea</taxon>
        <taxon>Rhabditidae</taxon>
        <taxon>Peloderinae</taxon>
        <taxon>Caenorhabditis</taxon>
    </lineage>
</organism>
<gene>
    <name evidence="10" type="primary">Cnig_chr_V.g22087</name>
    <name evidence="10" type="ORF">B9Z55_022087</name>
</gene>
<dbReference type="Proteomes" id="UP000230233">
    <property type="component" value="Chromosome V"/>
</dbReference>
<dbReference type="STRING" id="1611254.A0A2G5TUX0"/>
<dbReference type="GO" id="GO:0003887">
    <property type="term" value="F:DNA-directed DNA polymerase activity"/>
    <property type="evidence" value="ECO:0007669"/>
    <property type="project" value="UniProtKB-KW"/>
</dbReference>
<keyword evidence="4" id="KW-0548">Nucleotidyltransferase</keyword>
<dbReference type="GO" id="GO:0042575">
    <property type="term" value="C:DNA polymerase complex"/>
    <property type="evidence" value="ECO:0007669"/>
    <property type="project" value="UniProtKB-ARBA"/>
</dbReference>
<name>A0A2G5TUX0_9PELO</name>
<dbReference type="AlphaFoldDB" id="A0A2G5TUX0"/>
<dbReference type="Gene3D" id="3.90.1600.10">
    <property type="entry name" value="Palm domain of DNA polymerase"/>
    <property type="match status" value="1"/>
</dbReference>
<reference evidence="11" key="1">
    <citation type="submission" date="2017-10" db="EMBL/GenBank/DDBJ databases">
        <title>Rapid genome shrinkage in a self-fertile nematode reveals novel sperm competition proteins.</title>
        <authorList>
            <person name="Yin D."/>
            <person name="Schwarz E.M."/>
            <person name="Thomas C.G."/>
            <person name="Felde R.L."/>
            <person name="Korf I.F."/>
            <person name="Cutter A.D."/>
            <person name="Schartner C.M."/>
            <person name="Ralston E.J."/>
            <person name="Meyer B.J."/>
            <person name="Haag E.S."/>
        </authorList>
    </citation>
    <scope>NUCLEOTIDE SEQUENCE [LARGE SCALE GENOMIC DNA]</scope>
    <source>
        <strain evidence="11">JU1422</strain>
    </source>
</reference>
<dbReference type="PANTHER" id="PTHR33568:SF3">
    <property type="entry name" value="DNA-DIRECTED DNA POLYMERASE"/>
    <property type="match status" value="1"/>
</dbReference>
<evidence type="ECO:0000256" key="5">
    <source>
        <dbReference type="ARBA" id="ARBA00022705"/>
    </source>
</evidence>
<evidence type="ECO:0000259" key="9">
    <source>
        <dbReference type="Pfam" id="PF03175"/>
    </source>
</evidence>
<evidence type="ECO:0000313" key="10">
    <source>
        <dbReference type="EMBL" id="PIC31043.1"/>
    </source>
</evidence>
<evidence type="ECO:0000256" key="2">
    <source>
        <dbReference type="ARBA" id="ARBA00012417"/>
    </source>
</evidence>
<dbReference type="InterPro" id="IPR004868">
    <property type="entry name" value="DNA-dir_DNA_pol_B_mt/vir"/>
</dbReference>
<dbReference type="InterPro" id="IPR043502">
    <property type="entry name" value="DNA/RNA_pol_sf"/>
</dbReference>
<keyword evidence="7" id="KW-0238">DNA-binding</keyword>
<evidence type="ECO:0000256" key="7">
    <source>
        <dbReference type="ARBA" id="ARBA00023125"/>
    </source>
</evidence>
<sequence length="1267" mass="144768">MSEMHDSQDDQRENDQVQVGGALVRILSKNTKKAGGRFRGSVETVFLSLDLSSGITSDPRGPDLFVETLVELVKRHDPFKTSSTRVGVLLESDEMGEGVGISVQPINRMKAMDIVETMGKMSQSNKSPLELENPQITAQITYIQPPVGSGKRKIDTGDIMELTAFTKTRKLEECSPCDDNILSDSTKSKTTRSNIMPNEVLEDCLIHALYQALMYQEWKESHSSKNRIKYRDSIRKTFKRPGECQDVYKAVQDIKERSGISKSSNFDRVDIEQLQKTVFAGRHQIIVFVKNSTIPYYRGPYIGEKRILVLYLSDGHYSGVRSVCALLKTNYYCALCNTRGTDATSHYNCPLRHRLCGAKECSVSDNDQPRKCETCKVTFPSTSCYENHKRAGPRGGKSRCNYTKTCEKCDTVYYLNKNKDTHKCGEKWCYRCNCKMTKQHKCIMPVSRKNEKKLTWKRVYYDIESRADEKTGQQIPVLFVALRCCSKCASKTPKEMQDIQNDICNNCAPDGRLKIIESITTKNRNVNVADELTKWIFNDQHRGRVVVAHNASGYDAQFILENLIGSNKAEPKLILDGTKILFLEHQGVRLLDSMKFLTMSLAAMGKAFEIDSVKGDFPVLFIRPEHFDYDDITPHERWYNLDNKTSKVKENLLQFLENEKKQMNKFNFLEEILKYCYNDVYILAKSMNIFETEFEGMTDVCLLEEATTAASAAALVFRRNHLDSAKPIVLDVKPSVSMNASVISQKYLAWVSKSEDVQIGKYRVDGFISPCGKYPEGLVIEFQGCYWHAHECSYSDESMIGDKSAKEIRIRDAEKIAELKKKHPVRVVWECEVLKALKENDEMSEFFDNYEPVGILHCEKSLVGGRTEVFRLYANNIDKKLRYLDVVSLYPTVMKHESFPIGSPENVPRNEMKTPMTTPKHIGFKGFLSCRVLPPRKLLLPVLPMKYGGKLLFALCKKCSQEMNQSACYHTDEERAFNGTFTTVELSKALSLGYVITEIYHGVKYQHWVQNDKNGQGGLFTSYINQMMEEKIWGKFAQNVNRETTTIFIDPLKFWNLLYDTNVVISLVRCVNDVLIVKHRKQVETLESLRTSAMQLATLTTSYARLRLYRFMELVGGENIIYTDTDSIIYAIPDGTDDPLEDEVGSYLGQLTDELNGKMTEFVSLGPKTYCYKEELSPDEEKVVRKAKGVTMNSKVEKLVTFDKMKSMVDEVINKGPMTTIDLPQHTMFRDKDHRVYSRQTTKKFKFTFSKRRLLSDGSTLPFGYCD</sequence>
<dbReference type="GO" id="GO:0003677">
    <property type="term" value="F:DNA binding"/>
    <property type="evidence" value="ECO:0007669"/>
    <property type="project" value="UniProtKB-KW"/>
</dbReference>
<proteinExistence type="inferred from homology"/>
<dbReference type="EMBL" id="PDUG01000005">
    <property type="protein sequence ID" value="PIC31043.1"/>
    <property type="molecule type" value="Genomic_DNA"/>
</dbReference>
<dbReference type="InterPro" id="IPR023211">
    <property type="entry name" value="DNA_pol_palm_dom_sf"/>
</dbReference>
<accession>A0A2G5TUX0</accession>
<feature type="domain" description="DNA-directed DNA polymerase family B mitochondria/virus" evidence="9">
    <location>
        <begin position="859"/>
        <end position="1112"/>
    </location>
</feature>
<dbReference type="OrthoDB" id="5842610at2759"/>
<dbReference type="EC" id="2.7.7.7" evidence="2"/>
<dbReference type="Pfam" id="PF03175">
    <property type="entry name" value="DNA_pol_B_2"/>
    <property type="match status" value="2"/>
</dbReference>
<feature type="domain" description="DNA-directed DNA polymerase family B mitochondria/virus" evidence="9">
    <location>
        <begin position="543"/>
        <end position="729"/>
    </location>
</feature>
<keyword evidence="11" id="KW-1185">Reference proteome</keyword>